<evidence type="ECO:0000313" key="3">
    <source>
        <dbReference type="Proteomes" id="UP000008311"/>
    </source>
</evidence>
<organism evidence="2 3">
    <name type="scientific">Ricinus communis</name>
    <name type="common">Castor bean</name>
    <dbReference type="NCBI Taxonomy" id="3988"/>
    <lineage>
        <taxon>Eukaryota</taxon>
        <taxon>Viridiplantae</taxon>
        <taxon>Streptophyta</taxon>
        <taxon>Embryophyta</taxon>
        <taxon>Tracheophyta</taxon>
        <taxon>Spermatophyta</taxon>
        <taxon>Magnoliopsida</taxon>
        <taxon>eudicotyledons</taxon>
        <taxon>Gunneridae</taxon>
        <taxon>Pentapetalae</taxon>
        <taxon>rosids</taxon>
        <taxon>fabids</taxon>
        <taxon>Malpighiales</taxon>
        <taxon>Euphorbiaceae</taxon>
        <taxon>Acalyphoideae</taxon>
        <taxon>Acalypheae</taxon>
        <taxon>Ricinus</taxon>
    </lineage>
</organism>
<dbReference type="Proteomes" id="UP000008311">
    <property type="component" value="Unassembled WGS sequence"/>
</dbReference>
<gene>
    <name evidence="2" type="ORF">RCOM_1574720</name>
</gene>
<protein>
    <submittedName>
        <fullName evidence="2">Uncharacterized protein</fullName>
    </submittedName>
</protein>
<feature type="compositionally biased region" description="Basic and acidic residues" evidence="1">
    <location>
        <begin position="74"/>
        <end position="86"/>
    </location>
</feature>
<name>B9RHZ7_RICCO</name>
<keyword evidence="3" id="KW-1185">Reference proteome</keyword>
<evidence type="ECO:0000313" key="2">
    <source>
        <dbReference type="EMBL" id="EEF48769.1"/>
    </source>
</evidence>
<dbReference type="EMBL" id="EQ973781">
    <property type="protein sequence ID" value="EEF48769.1"/>
    <property type="molecule type" value="Genomic_DNA"/>
</dbReference>
<sequence length="101" mass="11300">MTLSSNCNWDSLITLNSVTDACAFQQSYQHPLAGDEDQFYYYSSPLPTSSEAFVRNACSVPEFGVPQVIESKGALESDKRSTERRLSAQSVTARERRKKIT</sequence>
<dbReference type="AlphaFoldDB" id="B9RHZ7"/>
<dbReference type="InParanoid" id="B9RHZ7"/>
<accession>B9RHZ7</accession>
<reference evidence="3" key="1">
    <citation type="journal article" date="2010" name="Nat. Biotechnol.">
        <title>Draft genome sequence of the oilseed species Ricinus communis.</title>
        <authorList>
            <person name="Chan A.P."/>
            <person name="Crabtree J."/>
            <person name="Zhao Q."/>
            <person name="Lorenzi H."/>
            <person name="Orvis J."/>
            <person name="Puiu D."/>
            <person name="Melake-Berhan A."/>
            <person name="Jones K.M."/>
            <person name="Redman J."/>
            <person name="Chen G."/>
            <person name="Cahoon E.B."/>
            <person name="Gedil M."/>
            <person name="Stanke M."/>
            <person name="Haas B.J."/>
            <person name="Wortman J.R."/>
            <person name="Fraser-Liggett C.M."/>
            <person name="Ravel J."/>
            <person name="Rabinowicz P.D."/>
        </authorList>
    </citation>
    <scope>NUCLEOTIDE SEQUENCE [LARGE SCALE GENOMIC DNA]</scope>
    <source>
        <strain evidence="3">cv. Hale</strain>
    </source>
</reference>
<feature type="region of interest" description="Disordered" evidence="1">
    <location>
        <begin position="74"/>
        <end position="101"/>
    </location>
</feature>
<proteinExistence type="predicted"/>
<evidence type="ECO:0000256" key="1">
    <source>
        <dbReference type="SAM" id="MobiDB-lite"/>
    </source>
</evidence>